<evidence type="ECO:0000256" key="11">
    <source>
        <dbReference type="PIRSR" id="PIRSR604808-3"/>
    </source>
</evidence>
<dbReference type="EMBL" id="NCKV01002789">
    <property type="protein sequence ID" value="RWS26407.1"/>
    <property type="molecule type" value="Genomic_DNA"/>
</dbReference>
<dbReference type="InterPro" id="IPR036691">
    <property type="entry name" value="Endo/exonu/phosph_ase_sf"/>
</dbReference>
<dbReference type="OrthoDB" id="498125at2759"/>
<feature type="binding site" evidence="10">
    <location>
        <position position="280"/>
    </location>
    <ligand>
        <name>Mg(2+)</name>
        <dbReference type="ChEBI" id="CHEBI:18420"/>
        <label>1</label>
    </ligand>
</feature>
<evidence type="ECO:0000259" key="14">
    <source>
        <dbReference type="PROSITE" id="PS51999"/>
    </source>
</evidence>
<feature type="site" description="Interaction with DNA substrate" evidence="11">
    <location>
        <position position="280"/>
    </location>
</feature>
<feature type="binding site" evidence="10">
    <location>
        <position position="7"/>
    </location>
    <ligand>
        <name>Mg(2+)</name>
        <dbReference type="ChEBI" id="CHEBI:18420"/>
        <label>1</label>
    </ligand>
</feature>
<feature type="site" description="Important for catalytic activity" evidence="11">
    <location>
        <position position="254"/>
    </location>
</feature>
<dbReference type="GO" id="GO:0008311">
    <property type="term" value="F:double-stranded DNA 3'-5' DNA exonuclease activity"/>
    <property type="evidence" value="ECO:0007669"/>
    <property type="project" value="UniProtKB-EC"/>
</dbReference>
<dbReference type="AlphaFoldDB" id="A0A443SFW1"/>
<keyword evidence="6" id="KW-0862">Zinc</keyword>
<evidence type="ECO:0000256" key="3">
    <source>
        <dbReference type="ARBA" id="ARBA00022723"/>
    </source>
</evidence>
<dbReference type="Gene3D" id="3.60.10.10">
    <property type="entry name" value="Endonuclease/exonuclease/phosphatase"/>
    <property type="match status" value="1"/>
</dbReference>
<keyword evidence="13" id="KW-0227">DNA damage</keyword>
<reference evidence="15 16" key="1">
    <citation type="journal article" date="2018" name="Gigascience">
        <title>Genomes of trombidid mites reveal novel predicted allergens and laterally-transferred genes associated with secondary metabolism.</title>
        <authorList>
            <person name="Dong X."/>
            <person name="Chaisiri K."/>
            <person name="Xia D."/>
            <person name="Armstrong S.D."/>
            <person name="Fang Y."/>
            <person name="Donnelly M.J."/>
            <person name="Kadowaki T."/>
            <person name="McGarry J.W."/>
            <person name="Darby A.C."/>
            <person name="Makepeace B.L."/>
        </authorList>
    </citation>
    <scope>NUCLEOTIDE SEQUENCE [LARGE SCALE GENOMIC DNA]</scope>
    <source>
        <strain evidence="15">UoL-UT</strain>
    </source>
</reference>
<evidence type="ECO:0000256" key="7">
    <source>
        <dbReference type="ARBA" id="ARBA00022842"/>
    </source>
</evidence>
<feature type="domain" description="GRF-type" evidence="14">
    <location>
        <begin position="404"/>
        <end position="452"/>
    </location>
</feature>
<name>A0A443SFW1_9ACAR</name>
<evidence type="ECO:0000256" key="10">
    <source>
        <dbReference type="PIRSR" id="PIRSR604808-2"/>
    </source>
</evidence>
<dbReference type="InterPro" id="IPR010666">
    <property type="entry name" value="Znf_GRF"/>
</dbReference>
<dbReference type="PANTHER" id="PTHR22748:SF4">
    <property type="entry name" value="DNA-(APURINIC OR APYRIMIDINIC SITE) ENDONUCLEASE 2"/>
    <property type="match status" value="1"/>
</dbReference>
<keyword evidence="16" id="KW-1185">Reference proteome</keyword>
<keyword evidence="13" id="KW-0234">DNA repair</keyword>
<feature type="active site" description="Proton acceptor" evidence="9">
    <location>
        <position position="280"/>
    </location>
</feature>
<evidence type="ECO:0000256" key="9">
    <source>
        <dbReference type="PIRSR" id="PIRSR604808-1"/>
    </source>
</evidence>
<evidence type="ECO:0000256" key="8">
    <source>
        <dbReference type="ARBA" id="ARBA00023242"/>
    </source>
</evidence>
<dbReference type="PANTHER" id="PTHR22748">
    <property type="entry name" value="AP ENDONUCLEASE"/>
    <property type="match status" value="1"/>
</dbReference>
<evidence type="ECO:0000256" key="6">
    <source>
        <dbReference type="ARBA" id="ARBA00022833"/>
    </source>
</evidence>
<evidence type="ECO:0000256" key="1">
    <source>
        <dbReference type="ARBA" id="ARBA00000493"/>
    </source>
</evidence>
<evidence type="ECO:0000256" key="12">
    <source>
        <dbReference type="PROSITE-ProRule" id="PRU01343"/>
    </source>
</evidence>
<gene>
    <name evidence="15" type="ORF">B4U80_11313</name>
</gene>
<dbReference type="NCBIfam" id="TIGR00633">
    <property type="entry name" value="xth"/>
    <property type="match status" value="1"/>
</dbReference>
<evidence type="ECO:0000313" key="16">
    <source>
        <dbReference type="Proteomes" id="UP000288716"/>
    </source>
</evidence>
<evidence type="ECO:0000256" key="4">
    <source>
        <dbReference type="ARBA" id="ARBA00022771"/>
    </source>
</evidence>
<dbReference type="InterPro" id="IPR005135">
    <property type="entry name" value="Endo/exonuclease/phosphatase"/>
</dbReference>
<keyword evidence="15" id="KW-0456">Lyase</keyword>
<proteinExistence type="inferred from homology"/>
<dbReference type="GO" id="GO:0006284">
    <property type="term" value="P:base-excision repair"/>
    <property type="evidence" value="ECO:0007669"/>
    <property type="project" value="TreeGrafter"/>
</dbReference>
<dbReference type="GO" id="GO:0016829">
    <property type="term" value="F:lyase activity"/>
    <property type="evidence" value="ECO:0007669"/>
    <property type="project" value="UniProtKB-KW"/>
</dbReference>
<dbReference type="PROSITE" id="PS51435">
    <property type="entry name" value="AP_NUCLEASE_F1_4"/>
    <property type="match status" value="1"/>
</dbReference>
<feature type="binding site" evidence="10">
    <location>
        <position position="279"/>
    </location>
    <ligand>
        <name>Mg(2+)</name>
        <dbReference type="ChEBI" id="CHEBI:18420"/>
        <label>1</label>
    </ligand>
</feature>
<keyword evidence="7 10" id="KW-0460">Magnesium</keyword>
<keyword evidence="4 12" id="KW-0863">Zinc-finger</keyword>
<evidence type="ECO:0000256" key="13">
    <source>
        <dbReference type="RuleBase" id="RU362131"/>
    </source>
</evidence>
<feature type="site" description="Transition state stabilizer" evidence="11">
    <location>
        <position position="184"/>
    </location>
</feature>
<keyword evidence="10" id="KW-0464">Manganese</keyword>
<sequence>MKIITWNLNGLRSLKDSLHRVIDDLKADVYCFQETKLSRNQVEEEIAFIPDYCSFFAFPKFKSGYSGVATYCRESVRPFDAQDSMVNRNKRLLTSYVFTDAQQKTLDSEGRILITKHCLDTDDADGPSTVNLFVVNVYCPCGNTDNPERFSFKLDFYNLLETKLLDLIECDESENHILLVGDINTAHKRVDHCEPDDDFDENAGRLWLDNLFNATNNISFVDIYRHFHPDTTNAYTCWSTKVNARETNYGTRIDYCICDSGFINYIDECCLLTEVRGSDHCPVLVTLKNVKVRKSEKYPKLCTKLWPEFGCGKRQMKMTDFVFKRVKCEINESNSEQEGTPKKRKDNSMTNSVCQVSKVEQRAFQTEDKNVNFTNEQRKTETEQSNFALQWKSVLKGPSKPPLCKGHGIPSVLRTVTKSGPNRGKQFFACSLPVGNRDNPKSQCDFFQWVNK</sequence>
<dbReference type="EC" id="3.1.-.-" evidence="13"/>
<protein>
    <recommendedName>
        <fullName evidence="13">DNA-(apurinic or apyrimidinic site) endonuclease</fullName>
        <ecNumber evidence="13">3.1.-.-</ecNumber>
    </recommendedName>
</protein>
<feature type="binding site" evidence="10">
    <location>
        <position position="34"/>
    </location>
    <ligand>
        <name>Mg(2+)</name>
        <dbReference type="ChEBI" id="CHEBI:18420"/>
        <label>1</label>
    </ligand>
</feature>
<keyword evidence="8" id="KW-0539">Nucleus</keyword>
<dbReference type="Pfam" id="PF03372">
    <property type="entry name" value="Exo_endo_phos"/>
    <property type="match status" value="1"/>
</dbReference>
<evidence type="ECO:0000313" key="15">
    <source>
        <dbReference type="EMBL" id="RWS26407.1"/>
    </source>
</evidence>
<dbReference type="VEuPathDB" id="VectorBase:LDEU005634"/>
<feature type="binding site" evidence="10">
    <location>
        <position position="184"/>
    </location>
    <ligand>
        <name>Mg(2+)</name>
        <dbReference type="ChEBI" id="CHEBI:18420"/>
        <label>1</label>
    </ligand>
</feature>
<dbReference type="GO" id="GO:0003906">
    <property type="term" value="F:DNA-(apurinic or apyrimidinic site) endonuclease activity"/>
    <property type="evidence" value="ECO:0007669"/>
    <property type="project" value="TreeGrafter"/>
</dbReference>
<evidence type="ECO:0000256" key="5">
    <source>
        <dbReference type="ARBA" id="ARBA00022801"/>
    </source>
</evidence>
<feature type="active site" evidence="9">
    <location>
        <position position="138"/>
    </location>
</feature>
<feature type="active site" description="Proton donor/acceptor" evidence="9">
    <location>
        <position position="182"/>
    </location>
</feature>
<comment type="cofactor">
    <cofactor evidence="10 13">
        <name>Mg(2+)</name>
        <dbReference type="ChEBI" id="CHEBI:18420"/>
    </cofactor>
    <cofactor evidence="10 13">
        <name>Mn(2+)</name>
        <dbReference type="ChEBI" id="CHEBI:29035"/>
    </cofactor>
    <text evidence="10 13">Probably binds two magnesium or manganese ions per subunit.</text>
</comment>
<comment type="catalytic activity">
    <reaction evidence="1">
        <text>Exonucleolytic cleavage in the 3'- to 5'-direction to yield nucleoside 5'-phosphates.</text>
        <dbReference type="EC" id="3.1.11.2"/>
    </reaction>
</comment>
<dbReference type="Proteomes" id="UP000288716">
    <property type="component" value="Unassembled WGS sequence"/>
</dbReference>
<comment type="similarity">
    <text evidence="2 13">Belongs to the DNA repair enzymes AP/ExoA family.</text>
</comment>
<keyword evidence="3 10" id="KW-0479">Metal-binding</keyword>
<dbReference type="SUPFAM" id="SSF56219">
    <property type="entry name" value="DNase I-like"/>
    <property type="match status" value="1"/>
</dbReference>
<dbReference type="Pfam" id="PF06839">
    <property type="entry name" value="Zn_ribbon_GRF"/>
    <property type="match status" value="1"/>
</dbReference>
<dbReference type="GO" id="GO:0005634">
    <property type="term" value="C:nucleus"/>
    <property type="evidence" value="ECO:0007669"/>
    <property type="project" value="TreeGrafter"/>
</dbReference>
<organism evidence="15 16">
    <name type="scientific">Leptotrombidium deliense</name>
    <dbReference type="NCBI Taxonomy" id="299467"/>
    <lineage>
        <taxon>Eukaryota</taxon>
        <taxon>Metazoa</taxon>
        <taxon>Ecdysozoa</taxon>
        <taxon>Arthropoda</taxon>
        <taxon>Chelicerata</taxon>
        <taxon>Arachnida</taxon>
        <taxon>Acari</taxon>
        <taxon>Acariformes</taxon>
        <taxon>Trombidiformes</taxon>
        <taxon>Prostigmata</taxon>
        <taxon>Anystina</taxon>
        <taxon>Parasitengona</taxon>
        <taxon>Trombiculoidea</taxon>
        <taxon>Trombiculidae</taxon>
        <taxon>Leptotrombidium</taxon>
    </lineage>
</organism>
<dbReference type="GO" id="GO:0008270">
    <property type="term" value="F:zinc ion binding"/>
    <property type="evidence" value="ECO:0007669"/>
    <property type="project" value="UniProtKB-KW"/>
</dbReference>
<dbReference type="GO" id="GO:0008081">
    <property type="term" value="F:phosphoric diester hydrolase activity"/>
    <property type="evidence" value="ECO:0007669"/>
    <property type="project" value="TreeGrafter"/>
</dbReference>
<comment type="caution">
    <text evidence="15">The sequence shown here is derived from an EMBL/GenBank/DDBJ whole genome shotgun (WGS) entry which is preliminary data.</text>
</comment>
<dbReference type="PROSITE" id="PS51999">
    <property type="entry name" value="ZF_GRF"/>
    <property type="match status" value="1"/>
</dbReference>
<feature type="binding site" evidence="10">
    <location>
        <position position="182"/>
    </location>
    <ligand>
        <name>Mg(2+)</name>
        <dbReference type="ChEBI" id="CHEBI:18420"/>
        <label>1</label>
    </ligand>
</feature>
<dbReference type="InterPro" id="IPR004808">
    <property type="entry name" value="AP_endonuc_1"/>
</dbReference>
<evidence type="ECO:0000256" key="2">
    <source>
        <dbReference type="ARBA" id="ARBA00007092"/>
    </source>
</evidence>
<keyword evidence="5" id="KW-0378">Hydrolase</keyword>
<accession>A0A443SFW1</accession>
<dbReference type="STRING" id="299467.A0A443SFW1"/>